<dbReference type="Proteomes" id="UP001369736">
    <property type="component" value="Unassembled WGS sequence"/>
</dbReference>
<feature type="transmembrane region" description="Helical" evidence="1">
    <location>
        <begin position="44"/>
        <end position="66"/>
    </location>
</feature>
<gene>
    <name evidence="2" type="ORF">WCD58_14690</name>
</gene>
<dbReference type="EMBL" id="JBBEGM010000005">
    <property type="protein sequence ID" value="MEJ2862416.1"/>
    <property type="molecule type" value="Genomic_DNA"/>
</dbReference>
<keyword evidence="1" id="KW-1133">Transmembrane helix</keyword>
<sequence length="75" mass="7598">MTVNGFIDRRSFRRFALFLGGLATLSWVVGVVGAVVGSQTSQSGIAPVAATVVGSFALAALGVVFATRLPAASTQ</sequence>
<keyword evidence="1" id="KW-0472">Membrane</keyword>
<protein>
    <submittedName>
        <fullName evidence="2">Uncharacterized protein</fullName>
    </submittedName>
</protein>
<keyword evidence="1" id="KW-0812">Transmembrane</keyword>
<proteinExistence type="predicted"/>
<accession>A0ABU8M5V7</accession>
<evidence type="ECO:0000313" key="3">
    <source>
        <dbReference type="Proteomes" id="UP001369736"/>
    </source>
</evidence>
<comment type="caution">
    <text evidence="2">The sequence shown here is derived from an EMBL/GenBank/DDBJ whole genome shotgun (WGS) entry which is preliminary data.</text>
</comment>
<feature type="transmembrane region" description="Helical" evidence="1">
    <location>
        <begin position="15"/>
        <end position="38"/>
    </location>
</feature>
<dbReference type="RefSeq" id="WP_337703790.1">
    <property type="nucleotide sequence ID" value="NZ_JBBEGM010000005.1"/>
</dbReference>
<keyword evidence="3" id="KW-1185">Reference proteome</keyword>
<name>A0ABU8M5V7_9PSEU</name>
<reference evidence="2 3" key="1">
    <citation type="submission" date="2024-03" db="EMBL/GenBank/DDBJ databases">
        <title>Actinomycetospora sp. OC33-EN07, a novel actinomycete isolated from wild orchid (Aerides multiflora).</title>
        <authorList>
            <person name="Suriyachadkun C."/>
        </authorList>
    </citation>
    <scope>NUCLEOTIDE SEQUENCE [LARGE SCALE GENOMIC DNA]</scope>
    <source>
        <strain evidence="2 3">OC33-EN07</strain>
    </source>
</reference>
<evidence type="ECO:0000256" key="1">
    <source>
        <dbReference type="SAM" id="Phobius"/>
    </source>
</evidence>
<evidence type="ECO:0000313" key="2">
    <source>
        <dbReference type="EMBL" id="MEJ2862416.1"/>
    </source>
</evidence>
<organism evidence="2 3">
    <name type="scientific">Actinomycetospora flava</name>
    <dbReference type="NCBI Taxonomy" id="3129232"/>
    <lineage>
        <taxon>Bacteria</taxon>
        <taxon>Bacillati</taxon>
        <taxon>Actinomycetota</taxon>
        <taxon>Actinomycetes</taxon>
        <taxon>Pseudonocardiales</taxon>
        <taxon>Pseudonocardiaceae</taxon>
        <taxon>Actinomycetospora</taxon>
    </lineage>
</organism>